<reference evidence="6" key="1">
    <citation type="submission" date="2016-10" db="EMBL/GenBank/DDBJ databases">
        <authorList>
            <person name="Benchimol M."/>
            <person name="Almeida L.G."/>
            <person name="Vasconcelos A.T."/>
            <person name="Perreira-Neves A."/>
            <person name="Rosa I.A."/>
            <person name="Tasca T."/>
            <person name="Bogo M.R."/>
            <person name="de Souza W."/>
        </authorList>
    </citation>
    <scope>NUCLEOTIDE SEQUENCE [LARGE SCALE GENOMIC DNA]</scope>
    <source>
        <strain evidence="6">K</strain>
    </source>
</reference>
<sequence length="1666" mass="189685">MSFSTFRPISTIEKYYRRRCAVNEQTLTDVIRVLSFLDVKSIKDEDLNNFTKYWCRSLMQVNLDRLFINFEIQDYLTSAIINLAEIALLLHERLRAANLPSLEPVLVLMGLSDDIFNDIDPPKYYPICQPKNLDSINLFFEIHRKMELIPKPLVSDLFNFSIEIAARAHKISQEDEIYGYVFNDDEIKGITLEMISSEENFEKISNQLSKYPIITFLIVLFVYEHIYKVKVPLRFEIPGFYQKVIKATNFPEKSTLYWPLFAMVNSEQIPFSEEINPHEFIALSLCHAFIPDETIPFKLIEKTKMAAMASYVFYLNSINDKTNILSRFFEQPLPDSSNDIINAIKNFLNMNEPIDKLLEKVENGDSDAAKTLFHCKVDISKLNNDKNIYHQILKILLNDDLKFDDPTDIDELTHIKLLKLLTMDKVPNEDFIIKMLKALYDKLIEITPKEKLYLTMCNCYPIGYEHNPIDIPLPSNIDDFIISLPLKPFLSYSHLVYVAVLCLKNYENDELLNLLVEFSLHFYLNGSNCSYLRDFLNDEMPFQYYELRKSRRLFYLMKSLEDQNTRYDSLKSLAPIFDDSDTSYGVAKYLLSLNDNKAFATFLELSPISASLIANRLDQETQYKVLEILFKQDAVDMVVEYAKIISAIDEKSKTAVLELLCSNALEHPKCVAQVFSAINPTNADICEILNHLPAFSNEVSNGFVHLLKKLLSALPISLVENKAGLPDSQPVISAIWNDDINPGDDESNTKAKDETIDIWTFPEHPQKCISLVDKSDNENENHSHIEENYDDENQNENETVVKKKPMFWCYTCGITGDEVICEHCAEYCHFGHDLAFAMTFERLNCFCAPSGHCKMSKDGDLPKEFPVLPNEKNANDEKESKLNEIPNSALLKLFLNISSSKISQDIIPSSSGLLSSEDILNLKEINIQKYASENRRKTSDIAFKAIPSSPKLVSVLDMVNVLTSRIDSSTHFMRRTAVTPLHLVEMAGPSRDILISCYGKKLFSYSFKKENYEIKQLHQFQIDYVGLQIAVCELDPSVIAISSLYNVVILTVDSEGSFRVTNEIELMLEDLGINIFVNSVFWVPMQVMHLAVVCNAFVKIYDVPSDCFSPVSCFIPIENLYFTSAAFVALNDVLYGIFGFSNGKIATQETDVGASLGPVNVTNFLNFKWKNIPQPPIISYCEDSDLLFISSPGCDLFISRLSQVINKEIDVVSIQLGDFNKSFKFIYKVGNTHFFEHTSSGAVMTAVFSKNEVVISLLSKAFPNSSIHLFEGSSIYLSTIEIQGEIYAISPSSGKLMTIVPATEASEDDEEADDSENNDDDKNDTKLIPNIRVPARFWANCRISTNDLSLVEPRSSKDVHDLLSGSRFIFDHRLKHKVMNIQSTNPNQLVVGFRVFLGASAPYHRPPWVMINGRRTDVNCLRAFMLPLKPKEVRPKAINRIELGSNNGYGINCDRVDVFIIDQNKLPAKYAILNQPSFDWLTLGNSVFDFVDSPDKNNKAENKDIQTDKIVSLMNLCSQCISSISIQASEEPKFSHETKDGNDQTNAENKETPKEDKSIQANETELSEEELRKIVRLMYMRNELSIACRRIIVKRIVNQDAAVKIWADEIVKCVQDKVVAKESWELLWRDVSILPSETLSETLSRIWEADPTIEGPFTVISAFMTK</sequence>
<dbReference type="Proteomes" id="UP000179807">
    <property type="component" value="Unassembled WGS sequence"/>
</dbReference>
<evidence type="ECO:0000259" key="5">
    <source>
        <dbReference type="SMART" id="SM00396"/>
    </source>
</evidence>
<evidence type="ECO:0000256" key="1">
    <source>
        <dbReference type="ARBA" id="ARBA00022723"/>
    </source>
</evidence>
<evidence type="ECO:0000256" key="3">
    <source>
        <dbReference type="ARBA" id="ARBA00022833"/>
    </source>
</evidence>
<comment type="caution">
    <text evidence="6">The sequence shown here is derived from an EMBL/GenBank/DDBJ whole genome shotgun (WGS) entry which is preliminary data.</text>
</comment>
<evidence type="ECO:0000313" key="6">
    <source>
        <dbReference type="EMBL" id="OHT01488.1"/>
    </source>
</evidence>
<evidence type="ECO:0000313" key="7">
    <source>
        <dbReference type="Proteomes" id="UP000179807"/>
    </source>
</evidence>
<dbReference type="InterPro" id="IPR003126">
    <property type="entry name" value="Znf_UBR"/>
</dbReference>
<organism evidence="6 7">
    <name type="scientific">Tritrichomonas foetus</name>
    <dbReference type="NCBI Taxonomy" id="1144522"/>
    <lineage>
        <taxon>Eukaryota</taxon>
        <taxon>Metamonada</taxon>
        <taxon>Parabasalia</taxon>
        <taxon>Tritrichomonadida</taxon>
        <taxon>Tritrichomonadidae</taxon>
        <taxon>Tritrichomonas</taxon>
    </lineage>
</organism>
<gene>
    <name evidence="6" type="ORF">TRFO_31674</name>
</gene>
<keyword evidence="7" id="KW-1185">Reference proteome</keyword>
<keyword evidence="3" id="KW-0862">Zinc</keyword>
<dbReference type="CDD" id="cd19671">
    <property type="entry name" value="UBR-box_UBR4_5_6_7"/>
    <property type="match status" value="1"/>
</dbReference>
<dbReference type="InterPro" id="IPR045189">
    <property type="entry name" value="UBR4-like"/>
</dbReference>
<dbReference type="VEuPathDB" id="TrichDB:TRFO_31674"/>
<dbReference type="GeneID" id="94842769"/>
<proteinExistence type="predicted"/>
<dbReference type="EMBL" id="MLAK01000909">
    <property type="protein sequence ID" value="OHT01488.1"/>
    <property type="molecule type" value="Genomic_DNA"/>
</dbReference>
<feature type="region of interest" description="Disordered" evidence="4">
    <location>
        <begin position="1304"/>
        <end position="1326"/>
    </location>
</feature>
<dbReference type="GO" id="GO:0008270">
    <property type="term" value="F:zinc ion binding"/>
    <property type="evidence" value="ECO:0007669"/>
    <property type="project" value="UniProtKB-KW"/>
</dbReference>
<name>A0A1J4JST3_9EUKA</name>
<feature type="region of interest" description="Disordered" evidence="4">
    <location>
        <begin position="1531"/>
        <end position="1564"/>
    </location>
</feature>
<dbReference type="RefSeq" id="XP_068354624.1">
    <property type="nucleotide sequence ID" value="XM_068508065.1"/>
</dbReference>
<dbReference type="PANTHER" id="PTHR21725:SF1">
    <property type="entry name" value="E3 UBIQUITIN-PROTEIN LIGASE UBR4"/>
    <property type="match status" value="1"/>
</dbReference>
<feature type="compositionally biased region" description="Basic and acidic residues" evidence="4">
    <location>
        <begin position="1531"/>
        <end position="1558"/>
    </location>
</feature>
<feature type="domain" description="UBR-type" evidence="5">
    <location>
        <begin position="794"/>
        <end position="857"/>
    </location>
</feature>
<protein>
    <recommendedName>
        <fullName evidence="5">UBR-type domain-containing protein</fullName>
    </recommendedName>
</protein>
<dbReference type="OrthoDB" id="30336at2759"/>
<keyword evidence="2" id="KW-0863">Zinc-finger</keyword>
<evidence type="ECO:0000256" key="4">
    <source>
        <dbReference type="SAM" id="MobiDB-lite"/>
    </source>
</evidence>
<dbReference type="PANTHER" id="PTHR21725">
    <property type="entry name" value="E3 UBIQUITIN-PROTEIN LIGASE UBR4"/>
    <property type="match status" value="1"/>
</dbReference>
<keyword evidence="1" id="KW-0479">Metal-binding</keyword>
<evidence type="ECO:0000256" key="2">
    <source>
        <dbReference type="ARBA" id="ARBA00022771"/>
    </source>
</evidence>
<feature type="compositionally biased region" description="Acidic residues" evidence="4">
    <location>
        <begin position="1305"/>
        <end position="1322"/>
    </location>
</feature>
<dbReference type="SMART" id="SM00396">
    <property type="entry name" value="ZnF_UBR1"/>
    <property type="match status" value="1"/>
</dbReference>
<accession>A0A1J4JST3</accession>